<dbReference type="PANTHER" id="PTHR37844">
    <property type="entry name" value="SER/THR PROTEIN PHOSPHATASE SUPERFAMILY (AFU_ORTHOLOGUE AFUA_1G14840)"/>
    <property type="match status" value="1"/>
</dbReference>
<sequence>MRLAIYSDLQLWRQTWQPPEVDADLVILAGNIDRGDAGVRWALRHFSQPVLYILGVSEYFGLKLERVPPSLKELCKGSNVKILNEKAKTFDQFRFIGATLWTDYRLLGTQVSSATLAAANCEEFRTIQKDRPKSHLPITPDDLIKTYIKSLKFICKSIKDARKEKLKPIVLSHHGPLPSALPPSMQSHLLAPAMASDLSEEIRSHKPKLWVHGHTGITANYQHAKTQILSNARWQPDGELNPAFDAGMIVEI</sequence>
<protein>
    <submittedName>
        <fullName evidence="2">Metallophosphoesterase</fullName>
    </submittedName>
</protein>
<dbReference type="SUPFAM" id="SSF56300">
    <property type="entry name" value="Metallo-dependent phosphatases"/>
    <property type="match status" value="1"/>
</dbReference>
<organism evidence="2 3">
    <name type="scientific">Corallincola platygyrae</name>
    <dbReference type="NCBI Taxonomy" id="1193278"/>
    <lineage>
        <taxon>Bacteria</taxon>
        <taxon>Pseudomonadati</taxon>
        <taxon>Pseudomonadota</taxon>
        <taxon>Gammaproteobacteria</taxon>
        <taxon>Alteromonadales</taxon>
        <taxon>Psychromonadaceae</taxon>
        <taxon>Corallincola</taxon>
    </lineage>
</organism>
<dbReference type="EMBL" id="JBHUHT010000012">
    <property type="protein sequence ID" value="MFD2096491.1"/>
    <property type="molecule type" value="Genomic_DNA"/>
</dbReference>
<comment type="caution">
    <text evidence="2">The sequence shown here is derived from an EMBL/GenBank/DDBJ whole genome shotgun (WGS) entry which is preliminary data.</text>
</comment>
<name>A0ABW4XPT9_9GAMM</name>
<reference evidence="3" key="1">
    <citation type="journal article" date="2019" name="Int. J. Syst. Evol. Microbiol.">
        <title>The Global Catalogue of Microorganisms (GCM) 10K type strain sequencing project: providing services to taxonomists for standard genome sequencing and annotation.</title>
        <authorList>
            <consortium name="The Broad Institute Genomics Platform"/>
            <consortium name="The Broad Institute Genome Sequencing Center for Infectious Disease"/>
            <person name="Wu L."/>
            <person name="Ma J."/>
        </authorList>
    </citation>
    <scope>NUCLEOTIDE SEQUENCE [LARGE SCALE GENOMIC DNA]</scope>
    <source>
        <strain evidence="3">CGMCC 1.10992</strain>
    </source>
</reference>
<proteinExistence type="predicted"/>
<gene>
    <name evidence="2" type="ORF">ACFSJ3_10885</name>
</gene>
<dbReference type="PANTHER" id="PTHR37844:SF2">
    <property type="entry name" value="SER_THR PROTEIN PHOSPHATASE SUPERFAMILY (AFU_ORTHOLOGUE AFUA_1G14840)"/>
    <property type="match status" value="1"/>
</dbReference>
<dbReference type="Pfam" id="PF00149">
    <property type="entry name" value="Metallophos"/>
    <property type="match status" value="1"/>
</dbReference>
<dbReference type="Proteomes" id="UP001597380">
    <property type="component" value="Unassembled WGS sequence"/>
</dbReference>
<evidence type="ECO:0000259" key="1">
    <source>
        <dbReference type="Pfam" id="PF00149"/>
    </source>
</evidence>
<dbReference type="RefSeq" id="WP_345339123.1">
    <property type="nucleotide sequence ID" value="NZ_BAABLI010000008.1"/>
</dbReference>
<feature type="domain" description="Calcineurin-like phosphoesterase" evidence="1">
    <location>
        <begin position="11"/>
        <end position="215"/>
    </location>
</feature>
<keyword evidence="3" id="KW-1185">Reference proteome</keyword>
<dbReference type="InterPro" id="IPR004843">
    <property type="entry name" value="Calcineurin-like_PHP"/>
</dbReference>
<accession>A0ABW4XPT9</accession>
<dbReference type="InterPro" id="IPR029052">
    <property type="entry name" value="Metallo-depent_PP-like"/>
</dbReference>
<evidence type="ECO:0000313" key="3">
    <source>
        <dbReference type="Proteomes" id="UP001597380"/>
    </source>
</evidence>
<evidence type="ECO:0000313" key="2">
    <source>
        <dbReference type="EMBL" id="MFD2096491.1"/>
    </source>
</evidence>